<dbReference type="Proteomes" id="UP001157006">
    <property type="component" value="Chromosome 5"/>
</dbReference>
<sequence>MKARTRKNGESQETKKNRTLGEETHLIFVHKASVRFCILDIFKEDAGATPIGKRYPLTSFTISSFPIATSCIAWSFRRERDIRMGHQGDDIWEDGRRSQFVDVERKRGSLLMLGVQ</sequence>
<keyword evidence="2" id="KW-1185">Reference proteome</keyword>
<dbReference type="AlphaFoldDB" id="A0AAV1B043"/>
<reference evidence="1 2" key="1">
    <citation type="submission" date="2023-01" db="EMBL/GenBank/DDBJ databases">
        <authorList>
            <person name="Kreplak J."/>
        </authorList>
    </citation>
    <scope>NUCLEOTIDE SEQUENCE [LARGE SCALE GENOMIC DNA]</scope>
</reference>
<name>A0AAV1B043_VICFA</name>
<gene>
    <name evidence="1" type="ORF">VFH_V136560</name>
</gene>
<evidence type="ECO:0000313" key="2">
    <source>
        <dbReference type="Proteomes" id="UP001157006"/>
    </source>
</evidence>
<dbReference type="EMBL" id="OX451740">
    <property type="protein sequence ID" value="CAI8614580.1"/>
    <property type="molecule type" value="Genomic_DNA"/>
</dbReference>
<accession>A0AAV1B043</accession>
<evidence type="ECO:0000313" key="1">
    <source>
        <dbReference type="EMBL" id="CAI8614580.1"/>
    </source>
</evidence>
<organism evidence="1 2">
    <name type="scientific">Vicia faba</name>
    <name type="common">Broad bean</name>
    <name type="synonym">Faba vulgaris</name>
    <dbReference type="NCBI Taxonomy" id="3906"/>
    <lineage>
        <taxon>Eukaryota</taxon>
        <taxon>Viridiplantae</taxon>
        <taxon>Streptophyta</taxon>
        <taxon>Embryophyta</taxon>
        <taxon>Tracheophyta</taxon>
        <taxon>Spermatophyta</taxon>
        <taxon>Magnoliopsida</taxon>
        <taxon>eudicotyledons</taxon>
        <taxon>Gunneridae</taxon>
        <taxon>Pentapetalae</taxon>
        <taxon>rosids</taxon>
        <taxon>fabids</taxon>
        <taxon>Fabales</taxon>
        <taxon>Fabaceae</taxon>
        <taxon>Papilionoideae</taxon>
        <taxon>50 kb inversion clade</taxon>
        <taxon>NPAAA clade</taxon>
        <taxon>Hologalegina</taxon>
        <taxon>IRL clade</taxon>
        <taxon>Fabeae</taxon>
        <taxon>Vicia</taxon>
    </lineage>
</organism>
<proteinExistence type="predicted"/>
<protein>
    <submittedName>
        <fullName evidence="1">Uncharacterized protein</fullName>
    </submittedName>
</protein>